<feature type="compositionally biased region" description="Low complexity" evidence="1">
    <location>
        <begin position="82"/>
        <end position="99"/>
    </location>
</feature>
<feature type="region of interest" description="Disordered" evidence="1">
    <location>
        <begin position="1"/>
        <end position="151"/>
    </location>
</feature>
<dbReference type="Proteomes" id="UP001295794">
    <property type="component" value="Unassembled WGS sequence"/>
</dbReference>
<feature type="compositionally biased region" description="Basic and acidic residues" evidence="1">
    <location>
        <begin position="123"/>
        <end position="138"/>
    </location>
</feature>
<protein>
    <submittedName>
        <fullName evidence="2">Uncharacterized protein</fullName>
    </submittedName>
</protein>
<sequence length="268" mass="28437">MPTDPQPCTPKVALPRFPASHSASMPPTSESNASSAPPKSPRKSPHCKTCGRPRKGHVLRSCGDDTQPITPTARSTAKRATRAAAVSTPSSASSSPRTPLSDAPGKPKVAVRTPTAAGTPLAVRKEELLAMEERDRRDKSNRRRDSRANAISATLSSLPSISTVTGELLDQLVAVKILDEEEPESLALGDLPVVDEAGKLDQLLRWRAGSLADDSDAGIHASHVLQPLCNDAVPDISSKTPTRKSAPLASEETPTRRRTMKTGRTAVQ</sequence>
<evidence type="ECO:0000313" key="2">
    <source>
        <dbReference type="EMBL" id="CAK5275114.1"/>
    </source>
</evidence>
<proteinExistence type="predicted"/>
<accession>A0AAD2HEA7</accession>
<evidence type="ECO:0000256" key="1">
    <source>
        <dbReference type="SAM" id="MobiDB-lite"/>
    </source>
</evidence>
<organism evidence="2 3">
    <name type="scientific">Mycena citricolor</name>
    <dbReference type="NCBI Taxonomy" id="2018698"/>
    <lineage>
        <taxon>Eukaryota</taxon>
        <taxon>Fungi</taxon>
        <taxon>Dikarya</taxon>
        <taxon>Basidiomycota</taxon>
        <taxon>Agaricomycotina</taxon>
        <taxon>Agaricomycetes</taxon>
        <taxon>Agaricomycetidae</taxon>
        <taxon>Agaricales</taxon>
        <taxon>Marasmiineae</taxon>
        <taxon>Mycenaceae</taxon>
        <taxon>Mycena</taxon>
    </lineage>
</organism>
<dbReference type="AlphaFoldDB" id="A0AAD2HEA7"/>
<evidence type="ECO:0000313" key="3">
    <source>
        <dbReference type="Proteomes" id="UP001295794"/>
    </source>
</evidence>
<dbReference type="EMBL" id="CAVNYO010000405">
    <property type="protein sequence ID" value="CAK5275114.1"/>
    <property type="molecule type" value="Genomic_DNA"/>
</dbReference>
<reference evidence="2" key="1">
    <citation type="submission" date="2023-11" db="EMBL/GenBank/DDBJ databases">
        <authorList>
            <person name="De Vega J J."/>
            <person name="De Vega J J."/>
        </authorList>
    </citation>
    <scope>NUCLEOTIDE SEQUENCE</scope>
</reference>
<keyword evidence="3" id="KW-1185">Reference proteome</keyword>
<feature type="region of interest" description="Disordered" evidence="1">
    <location>
        <begin position="232"/>
        <end position="268"/>
    </location>
</feature>
<gene>
    <name evidence="2" type="ORF">MYCIT1_LOCUS22700</name>
</gene>
<comment type="caution">
    <text evidence="2">The sequence shown here is derived from an EMBL/GenBank/DDBJ whole genome shotgun (WGS) entry which is preliminary data.</text>
</comment>
<name>A0AAD2HEA7_9AGAR</name>
<feature type="compositionally biased region" description="Basic residues" evidence="1">
    <location>
        <begin position="40"/>
        <end position="58"/>
    </location>
</feature>